<evidence type="ECO:0000313" key="1">
    <source>
        <dbReference type="EMBL" id="SHG18317.1"/>
    </source>
</evidence>
<dbReference type="STRING" id="930117.SAMN05216225_101914"/>
<protein>
    <recommendedName>
        <fullName evidence="3">DUF4177 domain-containing protein</fullName>
    </recommendedName>
</protein>
<organism evidence="1 2">
    <name type="scientific">Ornithinibacillus halophilus</name>
    <dbReference type="NCBI Taxonomy" id="930117"/>
    <lineage>
        <taxon>Bacteria</taxon>
        <taxon>Bacillati</taxon>
        <taxon>Bacillota</taxon>
        <taxon>Bacilli</taxon>
        <taxon>Bacillales</taxon>
        <taxon>Bacillaceae</taxon>
        <taxon>Ornithinibacillus</taxon>
    </lineage>
</organism>
<proteinExistence type="predicted"/>
<name>A0A1M5HQV5_9BACI</name>
<dbReference type="EMBL" id="FQVW01000019">
    <property type="protein sequence ID" value="SHG18317.1"/>
    <property type="molecule type" value="Genomic_DNA"/>
</dbReference>
<dbReference type="OrthoDB" id="5432776at2"/>
<keyword evidence="2" id="KW-1185">Reference proteome</keyword>
<accession>A0A1M5HQV5</accession>
<gene>
    <name evidence="1" type="ORF">SAMN05216225_101914</name>
</gene>
<reference evidence="1 2" key="1">
    <citation type="submission" date="2016-11" db="EMBL/GenBank/DDBJ databases">
        <authorList>
            <person name="Jaros S."/>
            <person name="Januszkiewicz K."/>
            <person name="Wedrychowicz H."/>
        </authorList>
    </citation>
    <scope>NUCLEOTIDE SEQUENCE [LARGE SCALE GENOMIC DNA]</scope>
    <source>
        <strain evidence="1 2">IBRC-M 10683</strain>
    </source>
</reference>
<evidence type="ECO:0008006" key="3">
    <source>
        <dbReference type="Google" id="ProtNLM"/>
    </source>
</evidence>
<dbReference type="Pfam" id="PF13783">
    <property type="entry name" value="DUF4177"/>
    <property type="match status" value="1"/>
</dbReference>
<dbReference type="RefSeq" id="WP_072890265.1">
    <property type="nucleotide sequence ID" value="NZ_FQVW01000019.1"/>
</dbReference>
<evidence type="ECO:0000313" key="2">
    <source>
        <dbReference type="Proteomes" id="UP000183988"/>
    </source>
</evidence>
<dbReference type="Proteomes" id="UP000183988">
    <property type="component" value="Unassembled WGS sequence"/>
</dbReference>
<dbReference type="InterPro" id="IPR025234">
    <property type="entry name" value="YjzH-like"/>
</dbReference>
<dbReference type="AlphaFoldDB" id="A0A1M5HQV5"/>
<sequence length="66" mass="7604">MDKWEFAVETWSLGITSADREEFEAKLNEYGRNGWDLVNVIPQVGGRGLEVSVEFNQLIFKRKIEG</sequence>